<dbReference type="SUPFAM" id="SSF47413">
    <property type="entry name" value="lambda repressor-like DNA-binding domains"/>
    <property type="match status" value="1"/>
</dbReference>
<keyword evidence="1 3" id="KW-0238">DNA-binding</keyword>
<sequence length="106" mass="12054">MDNILNTITAYREERKWSLYDLATHAELKTSTISTWYNNNAIPTIPSLVKICDAFQITLSEFFAKAEGSESVPVALTPQQMQIIEKWSILRPDQQEAVLNLLNTIP</sequence>
<dbReference type="EMBL" id="CYXN01000010">
    <property type="protein sequence ID" value="CUN00733.1"/>
    <property type="molecule type" value="Genomic_DNA"/>
</dbReference>
<dbReference type="PANTHER" id="PTHR46797:SF1">
    <property type="entry name" value="METHYLPHOSPHONATE SYNTHASE"/>
    <property type="match status" value="1"/>
</dbReference>
<evidence type="ECO:0000313" key="3">
    <source>
        <dbReference type="EMBL" id="CUN00733.1"/>
    </source>
</evidence>
<evidence type="ECO:0000313" key="5">
    <source>
        <dbReference type="EMBL" id="PLK29804.1"/>
    </source>
</evidence>
<evidence type="ECO:0000259" key="2">
    <source>
        <dbReference type="PROSITE" id="PS50943"/>
    </source>
</evidence>
<evidence type="ECO:0000313" key="4">
    <source>
        <dbReference type="EMBL" id="MSC51320.1"/>
    </source>
</evidence>
<dbReference type="Gene3D" id="1.10.260.40">
    <property type="entry name" value="lambda repressor-like DNA-binding domains"/>
    <property type="match status" value="1"/>
</dbReference>
<dbReference type="GO" id="GO:0005829">
    <property type="term" value="C:cytosol"/>
    <property type="evidence" value="ECO:0007669"/>
    <property type="project" value="TreeGrafter"/>
</dbReference>
<dbReference type="AlphaFoldDB" id="A0A173TD38"/>
<gene>
    <name evidence="5" type="ORF">CGS50_006190</name>
    <name evidence="3" type="ORF">ERS852582_01514</name>
    <name evidence="4" type="ORF">GKE10_05240</name>
</gene>
<protein>
    <submittedName>
        <fullName evidence="3">DNA-binding transcriptional repressor PuuR</fullName>
    </submittedName>
    <submittedName>
        <fullName evidence="4">Helix-turn-helix domain-containing protein</fullName>
    </submittedName>
    <submittedName>
        <fullName evidence="5">XRE family transcriptional regulator</fullName>
    </submittedName>
</protein>
<dbReference type="Proteomes" id="UP000221015">
    <property type="component" value="Unassembled WGS sequence"/>
</dbReference>
<dbReference type="EMBL" id="WKQM01000007">
    <property type="protein sequence ID" value="MSC51320.1"/>
    <property type="molecule type" value="Genomic_DNA"/>
</dbReference>
<reference evidence="5" key="3">
    <citation type="submission" date="2017-07" db="EMBL/GenBank/DDBJ databases">
        <authorList>
            <person name="Sun Z.S."/>
            <person name="Albrecht U."/>
            <person name="Echele G."/>
            <person name="Lee C.C."/>
        </authorList>
    </citation>
    <scope>NUCLEOTIDE SEQUENCE</scope>
    <source>
        <strain evidence="5">CNCM I 4542</strain>
    </source>
</reference>
<dbReference type="CDD" id="cd00093">
    <property type="entry name" value="HTH_XRE"/>
    <property type="match status" value="1"/>
</dbReference>
<accession>A0A173TD38</accession>
<reference evidence="4 8" key="4">
    <citation type="journal article" date="2019" name="Nat. Med.">
        <title>A library of human gut bacterial isolates paired with longitudinal multiomics data enables mechanistic microbiome research.</title>
        <authorList>
            <person name="Poyet M."/>
            <person name="Groussin M."/>
            <person name="Gibbons S.M."/>
            <person name="Avila-Pacheco J."/>
            <person name="Jiang X."/>
            <person name="Kearney S.M."/>
            <person name="Perrotta A.R."/>
            <person name="Berdy B."/>
            <person name="Zhao S."/>
            <person name="Lieberman T.D."/>
            <person name="Swanson P.K."/>
            <person name="Smith M."/>
            <person name="Roesemann S."/>
            <person name="Alexander J.E."/>
            <person name="Rich S.A."/>
            <person name="Livny J."/>
            <person name="Vlamakis H."/>
            <person name="Clish C."/>
            <person name="Bullock K."/>
            <person name="Deik A."/>
            <person name="Scott J."/>
            <person name="Pierce K.A."/>
            <person name="Xavier R.J."/>
            <person name="Alm E.J."/>
        </authorList>
    </citation>
    <scope>NUCLEOTIDE SEQUENCE [LARGE SCALE GENOMIC DNA]</scope>
    <source>
        <strain evidence="4 8">BIOML-B1</strain>
    </source>
</reference>
<proteinExistence type="predicted"/>
<dbReference type="PANTHER" id="PTHR46797">
    <property type="entry name" value="HTH-TYPE TRANSCRIPTIONAL REGULATOR"/>
    <property type="match status" value="1"/>
</dbReference>
<dbReference type="Proteomes" id="UP000095649">
    <property type="component" value="Unassembled WGS sequence"/>
</dbReference>
<dbReference type="RefSeq" id="WP_070102044.1">
    <property type="nucleotide sequence ID" value="NZ_CYXN01000010.1"/>
</dbReference>
<dbReference type="EMBL" id="NMTS02000030">
    <property type="protein sequence ID" value="PLK29804.1"/>
    <property type="molecule type" value="Genomic_DNA"/>
</dbReference>
<reference evidence="5 7" key="2">
    <citation type="journal article" date="2017" name="Front. Microbiol.">
        <title>New Insights into the Diversity of the Genus Faecalibacterium.</title>
        <authorList>
            <person name="Benevides L."/>
            <person name="Burman S."/>
            <person name="Martin R."/>
            <person name="Robert V."/>
            <person name="Thomas M."/>
            <person name="Miquel S."/>
            <person name="Chain F."/>
            <person name="Sokol H."/>
            <person name="Bermudez-Humaran L.G."/>
            <person name="Morrison M."/>
            <person name="Langella P."/>
            <person name="Azevedo V.A."/>
            <person name="Chatel J.M."/>
            <person name="Soares S."/>
        </authorList>
    </citation>
    <scope>NUCLEOTIDE SEQUENCE [LARGE SCALE GENOMIC DNA]</scope>
    <source>
        <strain evidence="5 7">CNCM I 4542</strain>
    </source>
</reference>
<dbReference type="SMART" id="SM00530">
    <property type="entry name" value="HTH_XRE"/>
    <property type="match status" value="1"/>
</dbReference>
<reference evidence="3 6" key="1">
    <citation type="submission" date="2015-09" db="EMBL/GenBank/DDBJ databases">
        <authorList>
            <consortium name="Pathogen Informatics"/>
        </authorList>
    </citation>
    <scope>NUCLEOTIDE SEQUENCE [LARGE SCALE GENOMIC DNA]</scope>
    <source>
        <strain evidence="3 6">2789STDY5834970</strain>
    </source>
</reference>
<dbReference type="InterPro" id="IPR001387">
    <property type="entry name" value="Cro/C1-type_HTH"/>
</dbReference>
<dbReference type="Pfam" id="PF13443">
    <property type="entry name" value="HTH_26"/>
    <property type="match status" value="1"/>
</dbReference>
<dbReference type="OrthoDB" id="1726456at2"/>
<evidence type="ECO:0000256" key="1">
    <source>
        <dbReference type="ARBA" id="ARBA00023125"/>
    </source>
</evidence>
<evidence type="ECO:0000313" key="8">
    <source>
        <dbReference type="Proteomes" id="UP000462091"/>
    </source>
</evidence>
<dbReference type="InterPro" id="IPR050807">
    <property type="entry name" value="TransReg_Diox_bact_type"/>
</dbReference>
<dbReference type="GO" id="GO:0003677">
    <property type="term" value="F:DNA binding"/>
    <property type="evidence" value="ECO:0007669"/>
    <property type="project" value="UniProtKB-KW"/>
</dbReference>
<dbReference type="InterPro" id="IPR010982">
    <property type="entry name" value="Lambda_DNA-bd_dom_sf"/>
</dbReference>
<dbReference type="GO" id="GO:0003700">
    <property type="term" value="F:DNA-binding transcription factor activity"/>
    <property type="evidence" value="ECO:0007669"/>
    <property type="project" value="TreeGrafter"/>
</dbReference>
<evidence type="ECO:0000313" key="6">
    <source>
        <dbReference type="Proteomes" id="UP000095649"/>
    </source>
</evidence>
<feature type="domain" description="HTH cro/C1-type" evidence="2">
    <location>
        <begin position="8"/>
        <end position="62"/>
    </location>
</feature>
<evidence type="ECO:0000313" key="7">
    <source>
        <dbReference type="Proteomes" id="UP000221015"/>
    </source>
</evidence>
<dbReference type="Proteomes" id="UP000462091">
    <property type="component" value="Unassembled WGS sequence"/>
</dbReference>
<organism evidence="3 6">
    <name type="scientific">Faecalibacterium prausnitzii</name>
    <dbReference type="NCBI Taxonomy" id="853"/>
    <lineage>
        <taxon>Bacteria</taxon>
        <taxon>Bacillati</taxon>
        <taxon>Bacillota</taxon>
        <taxon>Clostridia</taxon>
        <taxon>Eubacteriales</taxon>
        <taxon>Oscillospiraceae</taxon>
        <taxon>Faecalibacterium</taxon>
    </lineage>
</organism>
<name>A0A173TD38_9FIRM</name>
<dbReference type="PROSITE" id="PS50943">
    <property type="entry name" value="HTH_CROC1"/>
    <property type="match status" value="1"/>
</dbReference>